<dbReference type="SMART" id="SM00220">
    <property type="entry name" value="S_TKc"/>
    <property type="match status" value="1"/>
</dbReference>
<keyword evidence="8" id="KW-1185">Reference proteome</keyword>
<keyword evidence="7" id="KW-0723">Serine/threonine-protein kinase</keyword>
<feature type="binding site" evidence="5">
    <location>
        <position position="50"/>
    </location>
    <ligand>
        <name>ATP</name>
        <dbReference type="ChEBI" id="CHEBI:30616"/>
    </ligand>
</feature>
<organism evidence="7 8">
    <name type="scientific">Pseudomonas lactucae</name>
    <dbReference type="NCBI Taxonomy" id="2813360"/>
    <lineage>
        <taxon>Bacteria</taxon>
        <taxon>Pseudomonadati</taxon>
        <taxon>Pseudomonadota</taxon>
        <taxon>Gammaproteobacteria</taxon>
        <taxon>Pseudomonadales</taxon>
        <taxon>Pseudomonadaceae</taxon>
        <taxon>Pseudomonas</taxon>
    </lineage>
</organism>
<keyword evidence="2 5" id="KW-0547">Nucleotide-binding</keyword>
<keyword evidence="3 7" id="KW-0418">Kinase</keyword>
<keyword evidence="1" id="KW-0808">Transferase</keyword>
<proteinExistence type="predicted"/>
<gene>
    <name evidence="7" type="ORF">JWR99_04715</name>
</gene>
<dbReference type="PANTHER" id="PTHR43289:SF6">
    <property type="entry name" value="SERINE_THREONINE-PROTEIN KINASE NEKL-3"/>
    <property type="match status" value="1"/>
</dbReference>
<dbReference type="CDD" id="cd14014">
    <property type="entry name" value="STKc_PknB_like"/>
    <property type="match status" value="1"/>
</dbReference>
<dbReference type="Gene3D" id="3.30.200.20">
    <property type="entry name" value="Phosphorylase Kinase, domain 1"/>
    <property type="match status" value="1"/>
</dbReference>
<dbReference type="RefSeq" id="WP_205490140.1">
    <property type="nucleotide sequence ID" value="NZ_JAFHKI010000059.1"/>
</dbReference>
<evidence type="ECO:0000256" key="4">
    <source>
        <dbReference type="ARBA" id="ARBA00022840"/>
    </source>
</evidence>
<sequence>MSGITAASNLLSGRYQLERVLGTGGMGVVYRARDLLHEAFGEPNAWVAVKLLGDTLCESADGHVLLYSEFALARGLRHDHVVRVFAFEVDTTRQVAFFTMELLHGMSLDRLLLECPDGLPWQELQPVAVQLLDALAYVHRQGVLHGDVKPSNIMLGEQGVRLFDFGLGHAQAQQAAGLPGLSRSRLNAWTPAYAAPELLAGGGLSATADLYGAACVLYELAHGQRPCERQPDKPLPRPRQLPRHCWPALHSALAMDPAYRSITVTQLRDAIAGRRRRWFV</sequence>
<evidence type="ECO:0000256" key="5">
    <source>
        <dbReference type="PROSITE-ProRule" id="PRU10141"/>
    </source>
</evidence>
<reference evidence="7 8" key="2">
    <citation type="journal article" date="2023" name="Plant Pathol.">
        <title>Dismantling and reorganizing Pseudomonas marginalis sensu#lato.</title>
        <authorList>
            <person name="Sawada H."/>
            <person name="Fujikawa T."/>
            <person name="Satou M."/>
        </authorList>
    </citation>
    <scope>NUCLEOTIDE SEQUENCE [LARGE SCALE GENOMIC DNA]</scope>
    <source>
        <strain evidence="7 8">MAFF 301381</strain>
    </source>
</reference>
<dbReference type="SUPFAM" id="SSF56112">
    <property type="entry name" value="Protein kinase-like (PK-like)"/>
    <property type="match status" value="1"/>
</dbReference>
<keyword evidence="4 5" id="KW-0067">ATP-binding</keyword>
<dbReference type="Gene3D" id="1.10.510.10">
    <property type="entry name" value="Transferase(Phosphotransferase) domain 1"/>
    <property type="match status" value="1"/>
</dbReference>
<comment type="caution">
    <text evidence="7">The sequence shown here is derived from an EMBL/GenBank/DDBJ whole genome shotgun (WGS) entry which is preliminary data.</text>
</comment>
<dbReference type="EMBL" id="JAFHKJ010000019">
    <property type="protein sequence ID" value="MBN2975322.1"/>
    <property type="molecule type" value="Genomic_DNA"/>
</dbReference>
<accession>A0A9X1C538</accession>
<reference evidence="7 8" key="1">
    <citation type="journal article" date="2021" name="Int. J. Syst. Evol. Microbiol.">
        <title>Pseudomonas lactucae sp. nov., a pathogen causing bacterial rot of lettuce in Japan.</title>
        <authorList>
            <person name="Sawada H."/>
            <person name="Fujikawa T."/>
            <person name="Satou M."/>
        </authorList>
    </citation>
    <scope>NUCLEOTIDE SEQUENCE [LARGE SCALE GENOMIC DNA]</scope>
    <source>
        <strain evidence="7 8">MAFF 301381</strain>
    </source>
</reference>
<dbReference type="PROSITE" id="PS50011">
    <property type="entry name" value="PROTEIN_KINASE_DOM"/>
    <property type="match status" value="1"/>
</dbReference>
<dbReference type="Proteomes" id="UP001154860">
    <property type="component" value="Unassembled WGS sequence"/>
</dbReference>
<dbReference type="PROSITE" id="PS00107">
    <property type="entry name" value="PROTEIN_KINASE_ATP"/>
    <property type="match status" value="1"/>
</dbReference>
<evidence type="ECO:0000256" key="3">
    <source>
        <dbReference type="ARBA" id="ARBA00022777"/>
    </source>
</evidence>
<dbReference type="PROSITE" id="PS00108">
    <property type="entry name" value="PROTEIN_KINASE_ST"/>
    <property type="match status" value="1"/>
</dbReference>
<dbReference type="InterPro" id="IPR008271">
    <property type="entry name" value="Ser/Thr_kinase_AS"/>
</dbReference>
<dbReference type="InterPro" id="IPR011009">
    <property type="entry name" value="Kinase-like_dom_sf"/>
</dbReference>
<dbReference type="AlphaFoldDB" id="A0A9X1C538"/>
<dbReference type="Pfam" id="PF00069">
    <property type="entry name" value="Pkinase"/>
    <property type="match status" value="1"/>
</dbReference>
<dbReference type="InterPro" id="IPR000719">
    <property type="entry name" value="Prot_kinase_dom"/>
</dbReference>
<feature type="domain" description="Protein kinase" evidence="6">
    <location>
        <begin position="15"/>
        <end position="280"/>
    </location>
</feature>
<evidence type="ECO:0000313" key="8">
    <source>
        <dbReference type="Proteomes" id="UP001154860"/>
    </source>
</evidence>
<evidence type="ECO:0000259" key="6">
    <source>
        <dbReference type="PROSITE" id="PS50011"/>
    </source>
</evidence>
<evidence type="ECO:0000313" key="7">
    <source>
        <dbReference type="EMBL" id="MBN2975322.1"/>
    </source>
</evidence>
<dbReference type="PANTHER" id="PTHR43289">
    <property type="entry name" value="MITOGEN-ACTIVATED PROTEIN KINASE KINASE KINASE 20-RELATED"/>
    <property type="match status" value="1"/>
</dbReference>
<dbReference type="InterPro" id="IPR017441">
    <property type="entry name" value="Protein_kinase_ATP_BS"/>
</dbReference>
<evidence type="ECO:0000256" key="2">
    <source>
        <dbReference type="ARBA" id="ARBA00022741"/>
    </source>
</evidence>
<dbReference type="GO" id="GO:0005524">
    <property type="term" value="F:ATP binding"/>
    <property type="evidence" value="ECO:0007669"/>
    <property type="project" value="UniProtKB-UniRule"/>
</dbReference>
<name>A0A9X1C538_9PSED</name>
<protein>
    <submittedName>
        <fullName evidence="7">Serine/threonine protein kinase</fullName>
    </submittedName>
</protein>
<evidence type="ECO:0000256" key="1">
    <source>
        <dbReference type="ARBA" id="ARBA00022679"/>
    </source>
</evidence>
<dbReference type="GO" id="GO:0004674">
    <property type="term" value="F:protein serine/threonine kinase activity"/>
    <property type="evidence" value="ECO:0007669"/>
    <property type="project" value="UniProtKB-KW"/>
</dbReference>